<name>A0A939MJ34_9MICO</name>
<evidence type="ECO:0000256" key="1">
    <source>
        <dbReference type="SAM" id="Phobius"/>
    </source>
</evidence>
<gene>
    <name evidence="2" type="ORF">J4H92_07920</name>
</gene>
<protein>
    <submittedName>
        <fullName evidence="2">DUF3093 domain-containing protein</fullName>
    </submittedName>
</protein>
<feature type="transmembrane region" description="Helical" evidence="1">
    <location>
        <begin position="42"/>
        <end position="62"/>
    </location>
</feature>
<comment type="caution">
    <text evidence="2">The sequence shown here is derived from an EMBL/GenBank/DDBJ whole genome shotgun (WGS) entry which is preliminary data.</text>
</comment>
<keyword evidence="1" id="KW-0812">Transmembrane</keyword>
<evidence type="ECO:0000313" key="3">
    <source>
        <dbReference type="Proteomes" id="UP000664382"/>
    </source>
</evidence>
<dbReference type="Proteomes" id="UP000664382">
    <property type="component" value="Unassembled WGS sequence"/>
</dbReference>
<keyword evidence="1" id="KW-1133">Transmembrane helix</keyword>
<dbReference type="EMBL" id="JAGDYM010000009">
    <property type="protein sequence ID" value="MBO1901874.1"/>
    <property type="molecule type" value="Genomic_DNA"/>
</dbReference>
<sequence>MTAIPAAARYRERLSPGPWMFIALLLLVPAVMLVVTPLNPALAVPIGVMAYAAVAGSLVLFAPVVRVEHGELTAGAARIPITVLGEAEALGRDGLREAIGPGLDARSYLLVRGYIHRAVRIDVRDPADPAPCWIITTRRPDELIAAIDAARSG</sequence>
<evidence type="ECO:0000313" key="2">
    <source>
        <dbReference type="EMBL" id="MBO1901874.1"/>
    </source>
</evidence>
<organism evidence="2 3">
    <name type="scientific">Leucobacter weissii</name>
    <dbReference type="NCBI Taxonomy" id="1983706"/>
    <lineage>
        <taxon>Bacteria</taxon>
        <taxon>Bacillati</taxon>
        <taxon>Actinomycetota</taxon>
        <taxon>Actinomycetes</taxon>
        <taxon>Micrococcales</taxon>
        <taxon>Microbacteriaceae</taxon>
        <taxon>Leucobacter</taxon>
    </lineage>
</organism>
<dbReference type="InterPro" id="IPR021443">
    <property type="entry name" value="DUF3093"/>
</dbReference>
<keyword evidence="3" id="KW-1185">Reference proteome</keyword>
<feature type="transmembrane region" description="Helical" evidence="1">
    <location>
        <begin position="19"/>
        <end position="36"/>
    </location>
</feature>
<dbReference type="Pfam" id="PF11292">
    <property type="entry name" value="DUF3093"/>
    <property type="match status" value="1"/>
</dbReference>
<proteinExistence type="predicted"/>
<reference evidence="2" key="1">
    <citation type="submission" date="2021-03" db="EMBL/GenBank/DDBJ databases">
        <title>Leucobacter chromiisoli sp. nov., isolated from chromium-containing soil of chemical plant.</title>
        <authorList>
            <person name="Xu Z."/>
        </authorList>
    </citation>
    <scope>NUCLEOTIDE SEQUENCE</scope>
    <source>
        <strain evidence="2">S27</strain>
    </source>
</reference>
<dbReference type="RefSeq" id="WP_208097638.1">
    <property type="nucleotide sequence ID" value="NZ_JAGDYM010000009.1"/>
</dbReference>
<accession>A0A939MJ34</accession>
<dbReference type="AlphaFoldDB" id="A0A939MJ34"/>
<keyword evidence="1" id="KW-0472">Membrane</keyword>